<evidence type="ECO:0008006" key="4">
    <source>
        <dbReference type="Google" id="ProtNLM"/>
    </source>
</evidence>
<feature type="region of interest" description="Disordered" evidence="1">
    <location>
        <begin position="142"/>
        <end position="196"/>
    </location>
</feature>
<keyword evidence="3" id="KW-1185">Reference proteome</keyword>
<name>A0A8E0RPV9_9TREM</name>
<dbReference type="Proteomes" id="UP000728185">
    <property type="component" value="Unassembled WGS sequence"/>
</dbReference>
<dbReference type="AlphaFoldDB" id="A0A8E0RPV9"/>
<comment type="caution">
    <text evidence="2">The sequence shown here is derived from an EMBL/GenBank/DDBJ whole genome shotgun (WGS) entry which is preliminary data.</text>
</comment>
<feature type="non-terminal residue" evidence="2">
    <location>
        <position position="491"/>
    </location>
</feature>
<feature type="compositionally biased region" description="Basic and acidic residues" evidence="1">
    <location>
        <begin position="182"/>
        <end position="196"/>
    </location>
</feature>
<feature type="compositionally biased region" description="Polar residues" evidence="1">
    <location>
        <begin position="163"/>
        <end position="181"/>
    </location>
</feature>
<evidence type="ECO:0000256" key="1">
    <source>
        <dbReference type="SAM" id="MobiDB-lite"/>
    </source>
</evidence>
<evidence type="ECO:0000313" key="3">
    <source>
        <dbReference type="Proteomes" id="UP000728185"/>
    </source>
</evidence>
<sequence length="491" mass="56361">CFNSLSLVILANSKPILCSDILKSFRYLILLLVLYGHFRTKGSWKNLASHLGFLPSEVEELESALHETSTNETTSPITPRRAFCLLFHCYRRQGGRLSQFVRSLRKLDRSNPSYLNSIIQNSEIQRTSTEITRSHPDCLKKFEQTNHPASGSKGEDEKIDKNCASQSGNQGQPIGNVNRQTKVTERRSELESKSKNHTWFREARRHRLSMANAEPRRIPSNLQVGDYHQPDLRTPIKRAKQTDVSPCETEEVGRSAKIARLSERSLENNQNKNALGSSKNVKTRSKMKRVDALKSIKSIKQSILPDLWHPSLIQQNNSPAHLFKTVQTKLEETRKQTVEFRRNLDELRKKFEFSSRQRDPFVQPTTVHTTGFNHSTNQVLLTDLKLWHLSSLFDHPNAPNWKTLSVICNSQFDCESSVHDEDLVAQIDCLAGFDPRVSVYLVLLFWTERCSNPIVFNKLPTLECLLDLLRTSGYETFASFCLTHMHCMKPW</sequence>
<reference evidence="2" key="1">
    <citation type="submission" date="2019-05" db="EMBL/GenBank/DDBJ databases">
        <title>Annotation for the trematode Fasciolopsis buski.</title>
        <authorList>
            <person name="Choi Y.-J."/>
        </authorList>
    </citation>
    <scope>NUCLEOTIDE SEQUENCE</scope>
    <source>
        <strain evidence="2">HT</strain>
        <tissue evidence="2">Whole worm</tissue>
    </source>
</reference>
<evidence type="ECO:0000313" key="2">
    <source>
        <dbReference type="EMBL" id="KAA0186116.1"/>
    </source>
</evidence>
<accession>A0A8E0RPV9</accession>
<dbReference type="EMBL" id="LUCM01009953">
    <property type="protein sequence ID" value="KAA0186116.1"/>
    <property type="molecule type" value="Genomic_DNA"/>
</dbReference>
<organism evidence="2 3">
    <name type="scientific">Fasciolopsis buskii</name>
    <dbReference type="NCBI Taxonomy" id="27845"/>
    <lineage>
        <taxon>Eukaryota</taxon>
        <taxon>Metazoa</taxon>
        <taxon>Spiralia</taxon>
        <taxon>Lophotrochozoa</taxon>
        <taxon>Platyhelminthes</taxon>
        <taxon>Trematoda</taxon>
        <taxon>Digenea</taxon>
        <taxon>Plagiorchiida</taxon>
        <taxon>Echinostomata</taxon>
        <taxon>Echinostomatoidea</taxon>
        <taxon>Fasciolidae</taxon>
        <taxon>Fasciolopsis</taxon>
    </lineage>
</organism>
<dbReference type="CDD" id="cd01670">
    <property type="entry name" value="Death"/>
    <property type="match status" value="1"/>
</dbReference>
<protein>
    <recommendedName>
        <fullName evidence="4">Death domain-containing protein</fullName>
    </recommendedName>
</protein>
<dbReference type="OrthoDB" id="6253857at2759"/>
<gene>
    <name evidence="2" type="ORF">FBUS_06420</name>
</gene>
<proteinExistence type="predicted"/>